<feature type="domain" description="ABC transmembrane type-2" evidence="12">
    <location>
        <begin position="29"/>
        <end position="250"/>
    </location>
</feature>
<dbReference type="EMBL" id="JAESVP010000009">
    <property type="protein sequence ID" value="MBL4929607.1"/>
    <property type="molecule type" value="Genomic_DNA"/>
</dbReference>
<dbReference type="PRINTS" id="PR00164">
    <property type="entry name" value="ABC2TRNSPORT"/>
</dbReference>
<keyword evidence="4 11" id="KW-1003">Cell membrane</keyword>
<dbReference type="Proteomes" id="UP000619033">
    <property type="component" value="Unassembled WGS sequence"/>
</dbReference>
<dbReference type="InterPro" id="IPR047817">
    <property type="entry name" value="ABC2_TM_bact-type"/>
</dbReference>
<evidence type="ECO:0000256" key="3">
    <source>
        <dbReference type="ARBA" id="ARBA00022448"/>
    </source>
</evidence>
<dbReference type="PANTHER" id="PTHR30413:SF10">
    <property type="entry name" value="CAPSULE POLYSACCHARIDE EXPORT INNER-MEMBRANE PROTEIN CTRC"/>
    <property type="match status" value="1"/>
</dbReference>
<organism evidence="13 14">
    <name type="scientific">Fuscibacter oryzae</name>
    <dbReference type="NCBI Taxonomy" id="2803939"/>
    <lineage>
        <taxon>Bacteria</taxon>
        <taxon>Pseudomonadati</taxon>
        <taxon>Pseudomonadota</taxon>
        <taxon>Alphaproteobacteria</taxon>
        <taxon>Rhodobacterales</taxon>
        <taxon>Paracoccaceae</taxon>
        <taxon>Fuscibacter</taxon>
    </lineage>
</organism>
<evidence type="ECO:0000256" key="4">
    <source>
        <dbReference type="ARBA" id="ARBA00022475"/>
    </source>
</evidence>
<dbReference type="GO" id="GO:0015774">
    <property type="term" value="P:polysaccharide transport"/>
    <property type="evidence" value="ECO:0007669"/>
    <property type="project" value="UniProtKB-KW"/>
</dbReference>
<keyword evidence="10 11" id="KW-0472">Membrane</keyword>
<feature type="transmembrane region" description="Helical" evidence="11">
    <location>
        <begin position="117"/>
        <end position="135"/>
    </location>
</feature>
<dbReference type="Pfam" id="PF01061">
    <property type="entry name" value="ABC2_membrane"/>
    <property type="match status" value="1"/>
</dbReference>
<dbReference type="GO" id="GO:0140359">
    <property type="term" value="F:ABC-type transporter activity"/>
    <property type="evidence" value="ECO:0007669"/>
    <property type="project" value="InterPro"/>
</dbReference>
<evidence type="ECO:0000256" key="8">
    <source>
        <dbReference type="ARBA" id="ARBA00022989"/>
    </source>
</evidence>
<name>A0A8J7MS98_9RHOB</name>
<dbReference type="RefSeq" id="WP_202662148.1">
    <property type="nucleotide sequence ID" value="NZ_JAESVP010000009.1"/>
</dbReference>
<dbReference type="PANTHER" id="PTHR30413">
    <property type="entry name" value="INNER MEMBRANE TRANSPORT PERMEASE"/>
    <property type="match status" value="1"/>
</dbReference>
<feature type="transmembrane region" description="Helical" evidence="11">
    <location>
        <begin position="30"/>
        <end position="56"/>
    </location>
</feature>
<dbReference type="GO" id="GO:0043190">
    <property type="term" value="C:ATP-binding cassette (ABC) transporter complex"/>
    <property type="evidence" value="ECO:0007669"/>
    <property type="project" value="InterPro"/>
</dbReference>
<keyword evidence="3 11" id="KW-0813">Transport</keyword>
<keyword evidence="5" id="KW-0762">Sugar transport</keyword>
<evidence type="ECO:0000256" key="6">
    <source>
        <dbReference type="ARBA" id="ARBA00022692"/>
    </source>
</evidence>
<dbReference type="PROSITE" id="PS51012">
    <property type="entry name" value="ABC_TM2"/>
    <property type="match status" value="1"/>
</dbReference>
<evidence type="ECO:0000256" key="2">
    <source>
        <dbReference type="ARBA" id="ARBA00007783"/>
    </source>
</evidence>
<evidence type="ECO:0000313" key="14">
    <source>
        <dbReference type="Proteomes" id="UP000619033"/>
    </source>
</evidence>
<evidence type="ECO:0000313" key="13">
    <source>
        <dbReference type="EMBL" id="MBL4929607.1"/>
    </source>
</evidence>
<feature type="transmembrane region" description="Helical" evidence="11">
    <location>
        <begin position="62"/>
        <end position="81"/>
    </location>
</feature>
<evidence type="ECO:0000256" key="5">
    <source>
        <dbReference type="ARBA" id="ARBA00022597"/>
    </source>
</evidence>
<evidence type="ECO:0000259" key="12">
    <source>
        <dbReference type="PROSITE" id="PS51012"/>
    </source>
</evidence>
<evidence type="ECO:0000256" key="9">
    <source>
        <dbReference type="ARBA" id="ARBA00023047"/>
    </source>
</evidence>
<evidence type="ECO:0000256" key="1">
    <source>
        <dbReference type="ARBA" id="ARBA00004651"/>
    </source>
</evidence>
<gene>
    <name evidence="13" type="ORF">JI744_15990</name>
</gene>
<protein>
    <recommendedName>
        <fullName evidence="11">Transport permease protein</fullName>
    </recommendedName>
</protein>
<evidence type="ECO:0000256" key="10">
    <source>
        <dbReference type="ARBA" id="ARBA00023136"/>
    </source>
</evidence>
<evidence type="ECO:0000256" key="11">
    <source>
        <dbReference type="RuleBase" id="RU361157"/>
    </source>
</evidence>
<keyword evidence="6 11" id="KW-0812">Transmembrane</keyword>
<comment type="caution">
    <text evidence="13">The sequence shown here is derived from an EMBL/GenBank/DDBJ whole genome shotgun (WGS) entry which is preliminary data.</text>
</comment>
<accession>A0A8J7MS98</accession>
<comment type="subcellular location">
    <subcellularLocation>
        <location evidence="11">Cell inner membrane</location>
        <topology evidence="11">Multi-pass membrane protein</topology>
    </subcellularLocation>
    <subcellularLocation>
        <location evidence="1">Cell membrane</location>
        <topology evidence="1">Multi-pass membrane protein</topology>
    </subcellularLocation>
</comment>
<keyword evidence="8 11" id="KW-1133">Transmembrane helix</keyword>
<feature type="transmembrane region" description="Helical" evidence="11">
    <location>
        <begin position="173"/>
        <end position="191"/>
    </location>
</feature>
<keyword evidence="14" id="KW-1185">Reference proteome</keyword>
<dbReference type="AlphaFoldDB" id="A0A8J7MS98"/>
<reference evidence="13" key="1">
    <citation type="submission" date="2021-01" db="EMBL/GenBank/DDBJ databases">
        <title>Genome seq and assembly of Tabrizicola sp. KVB23.</title>
        <authorList>
            <person name="Chhetri G."/>
        </authorList>
    </citation>
    <scope>NUCLEOTIDE SEQUENCE</scope>
    <source>
        <strain evidence="13">KVB23</strain>
    </source>
</reference>
<keyword evidence="9" id="KW-0625">Polysaccharide transport</keyword>
<dbReference type="InterPro" id="IPR013525">
    <property type="entry name" value="ABC2_TM"/>
</dbReference>
<dbReference type="InterPro" id="IPR000412">
    <property type="entry name" value="ABC_2_transport"/>
</dbReference>
<dbReference type="GO" id="GO:0015920">
    <property type="term" value="P:lipopolysaccharide transport"/>
    <property type="evidence" value="ECO:0007669"/>
    <property type="project" value="TreeGrafter"/>
</dbReference>
<keyword evidence="7" id="KW-0972">Capsule biogenesis/degradation</keyword>
<sequence length="259" mass="28772">MSARRFATIRSVTALMLREMGSTYGRSPGGYLWMVIDPVAGVALLTLVFSLFLYTPPLGRDFALFYATGLLPFTYYTEVSAKIGQSIRAVRPLLAYPSVTYLDAILARFFLNTLTSLMVFLLLILGILGLSGEVVHLRTARLLDGFGMLAVMALGFGALNCFLFGLFPVWERVWNILNRPLFMVSGVFFLVDQMPQPMRGLLMLNPLTHALAEVRAGIYATYDAPFVQPVYPYAVGLVALFFGLLLLNRHHRFLAIEGA</sequence>
<evidence type="ECO:0000256" key="7">
    <source>
        <dbReference type="ARBA" id="ARBA00022903"/>
    </source>
</evidence>
<proteinExistence type="inferred from homology"/>
<feature type="transmembrane region" description="Helical" evidence="11">
    <location>
        <begin position="147"/>
        <end position="167"/>
    </location>
</feature>
<feature type="transmembrane region" description="Helical" evidence="11">
    <location>
        <begin position="230"/>
        <end position="247"/>
    </location>
</feature>
<comment type="similarity">
    <text evidence="2 11">Belongs to the ABC-2 integral membrane protein family.</text>
</comment>